<keyword evidence="2" id="KW-1185">Reference proteome</keyword>
<name>A0ABQ9YVH4_9CRUS</name>
<gene>
    <name evidence="1" type="ORF">OUZ56_005910</name>
</gene>
<organism evidence="1 2">
    <name type="scientific">Daphnia magna</name>
    <dbReference type="NCBI Taxonomy" id="35525"/>
    <lineage>
        <taxon>Eukaryota</taxon>
        <taxon>Metazoa</taxon>
        <taxon>Ecdysozoa</taxon>
        <taxon>Arthropoda</taxon>
        <taxon>Crustacea</taxon>
        <taxon>Branchiopoda</taxon>
        <taxon>Diplostraca</taxon>
        <taxon>Cladocera</taxon>
        <taxon>Anomopoda</taxon>
        <taxon>Daphniidae</taxon>
        <taxon>Daphnia</taxon>
    </lineage>
</organism>
<dbReference type="EMBL" id="JAOYFB010000001">
    <property type="protein sequence ID" value="KAK4004165.1"/>
    <property type="molecule type" value="Genomic_DNA"/>
</dbReference>
<evidence type="ECO:0000313" key="1">
    <source>
        <dbReference type="EMBL" id="KAK4004165.1"/>
    </source>
</evidence>
<reference evidence="1 2" key="1">
    <citation type="journal article" date="2023" name="Nucleic Acids Res.">
        <title>The hologenome of Daphnia magna reveals possible DNA methylation and microbiome-mediated evolution of the host genome.</title>
        <authorList>
            <person name="Chaturvedi A."/>
            <person name="Li X."/>
            <person name="Dhandapani V."/>
            <person name="Marshall H."/>
            <person name="Kissane S."/>
            <person name="Cuenca-Cambronero M."/>
            <person name="Asole G."/>
            <person name="Calvet F."/>
            <person name="Ruiz-Romero M."/>
            <person name="Marangio P."/>
            <person name="Guigo R."/>
            <person name="Rago D."/>
            <person name="Mirbahai L."/>
            <person name="Eastwood N."/>
            <person name="Colbourne J.K."/>
            <person name="Zhou J."/>
            <person name="Mallon E."/>
            <person name="Orsini L."/>
        </authorList>
    </citation>
    <scope>NUCLEOTIDE SEQUENCE [LARGE SCALE GENOMIC DNA]</scope>
    <source>
        <strain evidence="1">LRV0_1</strain>
    </source>
</reference>
<comment type="caution">
    <text evidence="1">The sequence shown here is derived from an EMBL/GenBank/DDBJ whole genome shotgun (WGS) entry which is preliminary data.</text>
</comment>
<proteinExistence type="predicted"/>
<sequence length="99" mass="11297">MFPTTTGRNRGTNWIQNVTDDITLEEYDGEIVMENLLFTTTFSMLACLEAIKIVLLLKNLWDIAIVVYFFKLCVSALEIFPSVPKNKIPQAVSQERHTS</sequence>
<evidence type="ECO:0000313" key="2">
    <source>
        <dbReference type="Proteomes" id="UP001234178"/>
    </source>
</evidence>
<protein>
    <submittedName>
        <fullName evidence="1">Uncharacterized protein</fullName>
    </submittedName>
</protein>
<dbReference type="Proteomes" id="UP001234178">
    <property type="component" value="Unassembled WGS sequence"/>
</dbReference>
<accession>A0ABQ9YVH4</accession>